<keyword evidence="5" id="KW-0598">Phosphotransferase system</keyword>
<keyword evidence="10" id="KW-1185">Reference proteome</keyword>
<dbReference type="PROSITE" id="PS51350">
    <property type="entry name" value="PTS_HPR_DOM"/>
    <property type="match status" value="1"/>
</dbReference>
<evidence type="ECO:0000313" key="7">
    <source>
        <dbReference type="EMBL" id="UUD35573.1"/>
    </source>
</evidence>
<dbReference type="AlphaFoldDB" id="A0A3P8MEF8"/>
<evidence type="ECO:0000256" key="4">
    <source>
        <dbReference type="ARBA" id="ARBA00022490"/>
    </source>
</evidence>
<dbReference type="NCBIfam" id="TIGR01003">
    <property type="entry name" value="PTS_HPr_family"/>
    <property type="match status" value="1"/>
</dbReference>
<keyword evidence="4" id="KW-0963">Cytoplasm</keyword>
<dbReference type="Gene3D" id="3.30.1340.10">
    <property type="entry name" value="HPr-like"/>
    <property type="match status" value="1"/>
</dbReference>
<evidence type="ECO:0000313" key="9">
    <source>
        <dbReference type="Proteomes" id="UP000280036"/>
    </source>
</evidence>
<dbReference type="GO" id="GO:0005737">
    <property type="term" value="C:cytoplasm"/>
    <property type="evidence" value="ECO:0007669"/>
    <property type="project" value="UniProtKB-SubCell"/>
</dbReference>
<evidence type="ECO:0000259" key="6">
    <source>
        <dbReference type="PROSITE" id="PS51350"/>
    </source>
</evidence>
<evidence type="ECO:0000313" key="8">
    <source>
        <dbReference type="EMBL" id="VDR41656.1"/>
    </source>
</evidence>
<proteinExistence type="predicted"/>
<dbReference type="EMBL" id="CP101806">
    <property type="protein sequence ID" value="UUD35573.1"/>
    <property type="molecule type" value="Genomic_DNA"/>
</dbReference>
<evidence type="ECO:0000256" key="5">
    <source>
        <dbReference type="ARBA" id="ARBA00022683"/>
    </source>
</evidence>
<dbReference type="InterPro" id="IPR000032">
    <property type="entry name" value="HPr-like"/>
</dbReference>
<dbReference type="PANTHER" id="PTHR33705:SF2">
    <property type="entry name" value="PHOSPHOCARRIER PROTEIN NPR"/>
    <property type="match status" value="1"/>
</dbReference>
<gene>
    <name evidence="8" type="primary">ptsH</name>
    <name evidence="8" type="ORF">NCTC10126_00135</name>
    <name evidence="7" type="ORF">NPA07_01720</name>
</gene>
<dbReference type="PROSITE" id="PS00369">
    <property type="entry name" value="PTS_HPR_HIS"/>
    <property type="match status" value="1"/>
</dbReference>
<dbReference type="EMBL" id="UZVY01000001">
    <property type="protein sequence ID" value="VDR41656.1"/>
    <property type="molecule type" value="Genomic_DNA"/>
</dbReference>
<dbReference type="InterPro" id="IPR002114">
    <property type="entry name" value="PTS_HPr_Ser_P_site"/>
</dbReference>
<dbReference type="PROSITE" id="PS00589">
    <property type="entry name" value="PTS_HPR_SER"/>
    <property type="match status" value="1"/>
</dbReference>
<dbReference type="InterPro" id="IPR001020">
    <property type="entry name" value="PTS_HPr_His_P_site"/>
</dbReference>
<dbReference type="PRINTS" id="PR00107">
    <property type="entry name" value="PHOSPHOCPHPR"/>
</dbReference>
<dbReference type="InterPro" id="IPR050399">
    <property type="entry name" value="HPr"/>
</dbReference>
<evidence type="ECO:0000256" key="1">
    <source>
        <dbReference type="ARBA" id="ARBA00003681"/>
    </source>
</evidence>
<dbReference type="CDD" id="cd00367">
    <property type="entry name" value="PTS-HPr_like"/>
    <property type="match status" value="1"/>
</dbReference>
<comment type="subcellular location">
    <subcellularLocation>
        <location evidence="2">Cytoplasm</location>
    </subcellularLocation>
</comment>
<protein>
    <recommendedName>
        <fullName evidence="3">Phosphocarrier protein HPr</fullName>
    </recommendedName>
</protein>
<dbReference type="Proteomes" id="UP000280036">
    <property type="component" value="Unassembled WGS sequence"/>
</dbReference>
<evidence type="ECO:0000313" key="10">
    <source>
        <dbReference type="Proteomes" id="UP001058569"/>
    </source>
</evidence>
<feature type="domain" description="HPr" evidence="6">
    <location>
        <begin position="1"/>
        <end position="89"/>
    </location>
</feature>
<organism evidence="8 9">
    <name type="scientific">Mycoplasmopsis caviae</name>
    <dbReference type="NCBI Taxonomy" id="55603"/>
    <lineage>
        <taxon>Bacteria</taxon>
        <taxon>Bacillati</taxon>
        <taxon>Mycoplasmatota</taxon>
        <taxon>Mycoplasmoidales</taxon>
        <taxon>Metamycoplasmataceae</taxon>
        <taxon>Mycoplasmopsis</taxon>
    </lineage>
</organism>
<evidence type="ECO:0000256" key="2">
    <source>
        <dbReference type="ARBA" id="ARBA00004496"/>
    </source>
</evidence>
<dbReference type="PANTHER" id="PTHR33705">
    <property type="entry name" value="PHOSPHOCARRIER PROTEIN HPR"/>
    <property type="match status" value="1"/>
</dbReference>
<dbReference type="RefSeq" id="WP_126117938.1">
    <property type="nucleotide sequence ID" value="NZ_CP101806.1"/>
</dbReference>
<dbReference type="GO" id="GO:0009401">
    <property type="term" value="P:phosphoenolpyruvate-dependent sugar phosphotransferase system"/>
    <property type="evidence" value="ECO:0007669"/>
    <property type="project" value="UniProtKB-KW"/>
</dbReference>
<dbReference type="SUPFAM" id="SSF55594">
    <property type="entry name" value="HPr-like"/>
    <property type="match status" value="1"/>
</dbReference>
<reference evidence="8 9" key="1">
    <citation type="submission" date="2018-12" db="EMBL/GenBank/DDBJ databases">
        <authorList>
            <consortium name="Pathogen Informatics"/>
        </authorList>
    </citation>
    <scope>NUCLEOTIDE SEQUENCE [LARGE SCALE GENOMIC DNA]</scope>
    <source>
        <strain evidence="8 9">NCTC10126</strain>
    </source>
</reference>
<keyword evidence="8" id="KW-0808">Transferase</keyword>
<dbReference type="InterPro" id="IPR035895">
    <property type="entry name" value="HPr-like_sf"/>
</dbReference>
<dbReference type="Proteomes" id="UP001058569">
    <property type="component" value="Chromosome"/>
</dbReference>
<sequence length="89" mass="9629">MKQFTATIIDPIGLHARPASVVSTIASKFKSDVQITLDKNGKVGNLKSIMNVMSLGVKKGDTITIKINGADEEEAYNSIFDAFKSNEII</sequence>
<dbReference type="Pfam" id="PF00381">
    <property type="entry name" value="PTS-HPr"/>
    <property type="match status" value="1"/>
</dbReference>
<dbReference type="OrthoDB" id="9809047at2"/>
<accession>A0A3P8MEF8</accession>
<evidence type="ECO:0000256" key="3">
    <source>
        <dbReference type="ARBA" id="ARBA00020422"/>
    </source>
</evidence>
<comment type="function">
    <text evidence="1">General (non sugar-specific) component of the phosphoenolpyruvate-dependent sugar phosphotransferase system (sugar PTS). This major carbohydrate active-transport system catalyzes the phosphorylation of incoming sugar substrates concomitantly with their translocation across the cell membrane. The phosphoryl group from phosphoenolpyruvate (PEP) is transferred to the phosphoryl carrier protein HPr by enzyme I. Phospho-HPr then transfers it to the PTS EIIA domain.</text>
</comment>
<name>A0A3P8MEF8_9BACT</name>
<dbReference type="GO" id="GO:0016740">
    <property type="term" value="F:transferase activity"/>
    <property type="evidence" value="ECO:0007669"/>
    <property type="project" value="UniProtKB-KW"/>
</dbReference>
<reference evidence="7" key="2">
    <citation type="submission" date="2022-07" db="EMBL/GenBank/DDBJ databases">
        <title>Complete genome of Mycoplasma caviae type strain G122.</title>
        <authorList>
            <person name="Spergser J."/>
        </authorList>
    </citation>
    <scope>NUCLEOTIDE SEQUENCE</scope>
    <source>
        <strain evidence="7">G122</strain>
    </source>
</reference>